<evidence type="ECO:0000313" key="1">
    <source>
        <dbReference type="EMBL" id="CAD8166056.1"/>
    </source>
</evidence>
<dbReference type="Proteomes" id="UP000689195">
    <property type="component" value="Unassembled WGS sequence"/>
</dbReference>
<dbReference type="AlphaFoldDB" id="A0A8S1UUD6"/>
<organism evidence="1 2">
    <name type="scientific">Paramecium pentaurelia</name>
    <dbReference type="NCBI Taxonomy" id="43138"/>
    <lineage>
        <taxon>Eukaryota</taxon>
        <taxon>Sar</taxon>
        <taxon>Alveolata</taxon>
        <taxon>Ciliophora</taxon>
        <taxon>Intramacronucleata</taxon>
        <taxon>Oligohymenophorea</taxon>
        <taxon>Peniculida</taxon>
        <taxon>Parameciidae</taxon>
        <taxon>Paramecium</taxon>
    </lineage>
</organism>
<gene>
    <name evidence="1" type="ORF">PPENT_87.1.T0430261</name>
</gene>
<dbReference type="OrthoDB" id="315976at2759"/>
<reference evidence="1" key="1">
    <citation type="submission" date="2021-01" db="EMBL/GenBank/DDBJ databases">
        <authorList>
            <consortium name="Genoscope - CEA"/>
            <person name="William W."/>
        </authorList>
    </citation>
    <scope>NUCLEOTIDE SEQUENCE</scope>
</reference>
<accession>A0A8S1UUD6</accession>
<name>A0A8S1UUD6_9CILI</name>
<proteinExistence type="predicted"/>
<keyword evidence="2" id="KW-1185">Reference proteome</keyword>
<sequence>MKQQNSLPIIETKFIGDTLRFLKTTAQRNNYLKSLVKQKEKQKLKDERLLLQSKQKILQHTKKKFLSLLKSRNSELSFLKFRPIQKPINLLRMCAELKISDRISKSVEFDEVIESKPSSKSNRTKRSSSQIFDHSVHVNQFQDESTSKQRGALQFLSSQQQIKINVPTQLKVERKSNPTSVHTHSLRQQINLRRLPLNQLESKLEHLKSHSQDSNLKTGILCRVPSQILTRNGILLPTQKDQLKIIKRKECLDDDNSSLASHTELKLDSIYNNSKHLKQDHKNYEHKKEEYQQESIKLFYKKIYCKI</sequence>
<evidence type="ECO:0000313" key="2">
    <source>
        <dbReference type="Proteomes" id="UP000689195"/>
    </source>
</evidence>
<dbReference type="EMBL" id="CAJJDO010000043">
    <property type="protein sequence ID" value="CAD8166056.1"/>
    <property type="molecule type" value="Genomic_DNA"/>
</dbReference>
<protein>
    <submittedName>
        <fullName evidence="1">Uncharacterized protein</fullName>
    </submittedName>
</protein>
<comment type="caution">
    <text evidence="1">The sequence shown here is derived from an EMBL/GenBank/DDBJ whole genome shotgun (WGS) entry which is preliminary data.</text>
</comment>